<dbReference type="Pfam" id="PF05593">
    <property type="entry name" value="RHS_repeat"/>
    <property type="match status" value="1"/>
</dbReference>
<dbReference type="Proteomes" id="UP000256661">
    <property type="component" value="Unassembled WGS sequence"/>
</dbReference>
<accession>A0A3D9T5E3</accession>
<dbReference type="InterPro" id="IPR003587">
    <property type="entry name" value="Hint_dom_N"/>
</dbReference>
<evidence type="ECO:0000256" key="1">
    <source>
        <dbReference type="SAM" id="MobiDB-lite"/>
    </source>
</evidence>
<feature type="region of interest" description="Disordered" evidence="1">
    <location>
        <begin position="229"/>
        <end position="256"/>
    </location>
</feature>
<dbReference type="NCBIfam" id="TIGR01443">
    <property type="entry name" value="intein_Cterm"/>
    <property type="match status" value="1"/>
</dbReference>
<organism evidence="3 4">
    <name type="scientific">Thermomonospora umbrina</name>
    <dbReference type="NCBI Taxonomy" id="111806"/>
    <lineage>
        <taxon>Bacteria</taxon>
        <taxon>Bacillati</taxon>
        <taxon>Actinomycetota</taxon>
        <taxon>Actinomycetes</taxon>
        <taxon>Streptosporangiales</taxon>
        <taxon>Thermomonosporaceae</taxon>
        <taxon>Thermomonospora</taxon>
    </lineage>
</organism>
<name>A0A3D9T5E3_9ACTN</name>
<reference evidence="3 4" key="1">
    <citation type="submission" date="2018-08" db="EMBL/GenBank/DDBJ databases">
        <title>Sequencing the genomes of 1000 actinobacteria strains.</title>
        <authorList>
            <person name="Klenk H.-P."/>
        </authorList>
    </citation>
    <scope>NUCLEOTIDE SEQUENCE [LARGE SCALE GENOMIC DNA]</scope>
    <source>
        <strain evidence="3 4">DSM 43927</strain>
    </source>
</reference>
<feature type="compositionally biased region" description="Gly residues" evidence="1">
    <location>
        <begin position="1963"/>
        <end position="1979"/>
    </location>
</feature>
<dbReference type="Gene3D" id="2.180.10.10">
    <property type="entry name" value="RHS repeat-associated core"/>
    <property type="match status" value="2"/>
</dbReference>
<proteinExistence type="predicted"/>
<dbReference type="EMBL" id="QTTT01000001">
    <property type="protein sequence ID" value="REF00466.1"/>
    <property type="molecule type" value="Genomic_DNA"/>
</dbReference>
<feature type="domain" description="Hint" evidence="2">
    <location>
        <begin position="2082"/>
        <end position="2188"/>
    </location>
</feature>
<dbReference type="PANTHER" id="PTHR32305:SF17">
    <property type="entry name" value="TRNA NUCLEASE WAPA"/>
    <property type="match status" value="1"/>
</dbReference>
<protein>
    <submittedName>
        <fullName evidence="3">Intein/RHS repeat-associated protein</fullName>
    </submittedName>
</protein>
<dbReference type="Pfam" id="PF07591">
    <property type="entry name" value="PT-HINT"/>
    <property type="match status" value="1"/>
</dbReference>
<dbReference type="SMART" id="SM00306">
    <property type="entry name" value="HintN"/>
    <property type="match status" value="1"/>
</dbReference>
<feature type="region of interest" description="Disordered" evidence="1">
    <location>
        <begin position="1924"/>
        <end position="1979"/>
    </location>
</feature>
<dbReference type="InterPro" id="IPR030934">
    <property type="entry name" value="Intein_C"/>
</dbReference>
<evidence type="ECO:0000313" key="3">
    <source>
        <dbReference type="EMBL" id="REF00466.1"/>
    </source>
</evidence>
<evidence type="ECO:0000259" key="2">
    <source>
        <dbReference type="SMART" id="SM00306"/>
    </source>
</evidence>
<evidence type="ECO:0000313" key="4">
    <source>
        <dbReference type="Proteomes" id="UP000256661"/>
    </source>
</evidence>
<dbReference type="PANTHER" id="PTHR32305">
    <property type="match status" value="1"/>
</dbReference>
<feature type="region of interest" description="Disordered" evidence="1">
    <location>
        <begin position="1094"/>
        <end position="1116"/>
    </location>
</feature>
<feature type="region of interest" description="Disordered" evidence="1">
    <location>
        <begin position="43"/>
        <end position="91"/>
    </location>
</feature>
<dbReference type="NCBIfam" id="TIGR01643">
    <property type="entry name" value="YD_repeat_2x"/>
    <property type="match status" value="1"/>
</dbReference>
<comment type="caution">
    <text evidence="3">The sequence shown here is derived from an EMBL/GenBank/DDBJ whole genome shotgun (WGS) entry which is preliminary data.</text>
</comment>
<sequence>MKSRHGRRSLFAGGFGRPPYRPGRSRSLVAAVAAVAVGAGVLSPVPASAAPDGPTKARQFRQAKPVEGRSLGVKGRGADSEGLTTEPLAAPVWPAPGVAETAVPDGGRTARAGNLPVWVAAPGERARAERVQVQMLDRKTAGRAGVQGVLFTVGRVDGGRAAGRITVGLSYSGFASAFGGSYGSRLRLVRYPACVLTTPERAECRRAVPVPTANDPVKQTLTAQVDAAPVRGAPTPAGSSTPSAFPSPSASVTPRVRSLSGALTRTPVAAEGTTVLAAETGTAGDKGDYGATQLSASSTWQAGSNTGEFTWSYPMRVPPVPGGLAPKVAISYSSGAVDGKTSNANAQSSWVGEGFELWPGFIERRYKSCEDEGAPKDQWGNSPGDLCWGYGNATLTWNGRGGELIPASDGTWRLKNDDGTRIEKLTGTEANTDNGDDDNEYWKVTTTDGARYYFGKHRLPGWSEGKPGSGSTWTVPVFGDDSGEPCHKTTGFSDSWCQQAWRWNLDYAVDPNGNAIAYHYDQEVNYYGRNLKPADETRYVRGGTLARIEYGLRDNAAYAKPPARVVFTSAERCLDDTATNCDPAQIDAHEGRWADTPYDLNCKSGTECKDFNGSVSPTFWTRKLLTAVTTQTIKPDGADWRDVDHWALTHRWGTSDSDYTLLPTSIQHTGRATSAPITLPKVTLTYVGRDNRVPGTSGSYMRERLYHIADDSGGTVTATYSTADCSATSKPTPETNTRRCFPVYWAHDGGVDPTLDWFHKYVVTSVQTKDRTGNAPDQITEYSYEGGAAWHFDDDDGLTKEKYKTWSQWRGYGKVIVRTGGDTGMTAQTDRYFLRGMHGDRTSRTDATKTRTVTVDHGNDGEVTDHAAFAGHELRTVPRNGIDGPIVSWTQKLPRHFQTASKTRSWGTVTADITVTRQNTTFTNMGGGSWRQATVLHDHEADTGRLSWSSDLGGPGGGDDRCTRHTYADNTGDAWMRSYVARTEVTQGSCAWTGLDRTQHVISDVRTFYDGTATQPQSAFKSVSKGRVTYTDRLVSHAAADGSQPTYQKVSAVTGFDGYGRPTHVQDAHGNVVSTVTTQTPTSGGLDSKITLTGPPPTAGAKPHTTTTTLYTPLGRPLAATDPAGGLTETHYDALGRLTNVWLPDRDRGRGFGPSMVHTYQTTENKIVAVGTQTVTNDGTMSPPTWTLYDGHLRPRQTQAPGPNGGRVITDTFYTPRGQVHATYPTYFNRQAGPTPALFGPVTEGEVQSQIRNTYDGLGRTTRQALREGTGDVVERYATTYAYGVDAAGGLDTVTVTPPTGGTPTTTYTDARGRKLELRQYNAATPAGTDYVTTRYGYDNADRLIRVTGPTGKVWTYDYDTRGRKTHTTDPDRGATQHGYDNLDRLTWVQDERGNTGKVFHDYDNLGRKLRTHAAGVDGAKGPLIASWGYDTVRTGALTFASRHAPGPDGVVREYKTRVDTYDSFGRPAMTSVIIPEGETGLTNTYSFGAGYNPDGTLRTASLPEAGGLPAEILLHTYNDLKQPTGLSGIDSYVDGTGYTNIGQLQSLVMSSGGPTIHATYGYDPVTGQLTGHSVIRENINGYVRDATYAYDHAGNVTRITDQGLGGTDTQCFDHDHLRRLTDAWTQNTTTCATDPATATIAGPDPYRIGYGYDDAGNRTWEKQYDTTGNVQAERTYTYAGQPGAHTSVTGHMLGAVTQTGTSPIAGTPAADAHETYQYDTVGNTQRRTIGGRTQTFDWNHEGEISKITDTGGTDGTGKGDTTYVYTADGDRLISRDPDGTTLYLPGGMELTVPKNTATATATRYYTHAGQTLATRTTNAVTFLTGDHQGTSQIAIDGHDLTQISKRRTTPFGQPRSRTEGTTAWPALMDKGYVGGTNDPTGLTHLSAREYNPDTGRFVSIDPLFNLDEPQSWNGYAYAGNNPVTLSDPDGLDPYGCSPSSESCVEDNQKRAKEQQNNEGSDGSSGGSSGGGSNGGGGSWVMNKVNRVAGETFLNGLKGAFGLGKNVVGCIGKMRFLGTCGAVAQALNPINMYHDTIDPIVEDVRNGRPLDAAGKVMGLAILAVATRGAGRVARPSGRGRGCSSFVPGTLVLMADGTHKPIEDIEVGDKVMATDPETGETKAQPVTATITTAGEKELVEITVGTGVLDGGGPEPIIATDEHPFWVPGILGGWTDAGDLRPGMWLHTNTGAPIKIKSTRARTTPAQRVHNLTIADTHTYYALASDTPILVHNCDGEIHWVNENANMSPAARTYDAGAIGSLTGKAPALQYYKAGSNTLSQIKFDGYDAVNGVMIDRKLNVTGFPKTYRQAQNQSLALEQNGLGGVWEVPNAATAAQARRILGQQLITNIKVRIVAP</sequence>
<keyword evidence="4" id="KW-1185">Reference proteome</keyword>
<dbReference type="InterPro" id="IPR022385">
    <property type="entry name" value="Rhs_assc_core"/>
</dbReference>
<dbReference type="CDD" id="cd00081">
    <property type="entry name" value="Hint"/>
    <property type="match status" value="1"/>
</dbReference>
<feature type="compositionally biased region" description="Basic and acidic residues" evidence="1">
    <location>
        <begin position="1947"/>
        <end position="1956"/>
    </location>
</feature>
<dbReference type="PROSITE" id="PS50818">
    <property type="entry name" value="INTEIN_C_TER"/>
    <property type="match status" value="1"/>
</dbReference>
<dbReference type="SUPFAM" id="SSF51294">
    <property type="entry name" value="Hedgehog/intein (Hint) domain"/>
    <property type="match status" value="1"/>
</dbReference>
<dbReference type="NCBIfam" id="TIGR03696">
    <property type="entry name" value="Rhs_assc_core"/>
    <property type="match status" value="1"/>
</dbReference>
<dbReference type="Gene3D" id="2.170.16.10">
    <property type="entry name" value="Hedgehog/Intein (Hint) domain"/>
    <property type="match status" value="1"/>
</dbReference>
<dbReference type="InterPro" id="IPR050708">
    <property type="entry name" value="T6SS_VgrG/RHS"/>
</dbReference>
<feature type="compositionally biased region" description="Low complexity" evidence="1">
    <location>
        <begin position="1099"/>
        <end position="1109"/>
    </location>
</feature>
<dbReference type="InterPro" id="IPR006530">
    <property type="entry name" value="YD"/>
</dbReference>
<gene>
    <name evidence="3" type="ORF">DFJ69_6005</name>
</gene>
<dbReference type="InterPro" id="IPR031325">
    <property type="entry name" value="RHS_repeat"/>
</dbReference>
<feature type="compositionally biased region" description="Low complexity" evidence="1">
    <location>
        <begin position="233"/>
        <end position="254"/>
    </location>
</feature>
<dbReference type="InterPro" id="IPR036844">
    <property type="entry name" value="Hint_dom_sf"/>
</dbReference>
<feature type="region of interest" description="Disordered" evidence="1">
    <location>
        <begin position="1"/>
        <end position="23"/>
    </location>
</feature>